<evidence type="ECO:0000259" key="1">
    <source>
        <dbReference type="PROSITE" id="PS51222"/>
    </source>
</evidence>
<feature type="domain" description="DCD" evidence="1">
    <location>
        <begin position="129"/>
        <end position="261"/>
    </location>
</feature>
<keyword evidence="3" id="KW-1185">Reference proteome</keyword>
<comment type="caution">
    <text evidence="2">The sequence shown here is derived from an EMBL/GenBank/DDBJ whole genome shotgun (WGS) entry which is preliminary data.</text>
</comment>
<dbReference type="SMART" id="SM00767">
    <property type="entry name" value="DCD"/>
    <property type="match status" value="1"/>
</dbReference>
<evidence type="ECO:0000313" key="2">
    <source>
        <dbReference type="EMBL" id="KAG6737748.1"/>
    </source>
</evidence>
<dbReference type="PANTHER" id="PTHR46034">
    <property type="match status" value="1"/>
</dbReference>
<dbReference type="InterPro" id="IPR044832">
    <property type="entry name" value="NRP-like"/>
</dbReference>
<reference evidence="2" key="1">
    <citation type="journal article" date="2020" name="bioRxiv">
        <title>Hybrid origin of Populus tomentosa Carr. identified through genome sequencing and phylogenomic analysis.</title>
        <authorList>
            <person name="An X."/>
            <person name="Gao K."/>
            <person name="Chen Z."/>
            <person name="Li J."/>
            <person name="Yang X."/>
            <person name="Yang X."/>
            <person name="Zhou J."/>
            <person name="Guo T."/>
            <person name="Zhao T."/>
            <person name="Huang S."/>
            <person name="Miao D."/>
            <person name="Khan W.U."/>
            <person name="Rao P."/>
            <person name="Ye M."/>
            <person name="Lei B."/>
            <person name="Liao W."/>
            <person name="Wang J."/>
            <person name="Ji L."/>
            <person name="Li Y."/>
            <person name="Guo B."/>
            <person name="Mustafa N.S."/>
            <person name="Li S."/>
            <person name="Yun Q."/>
            <person name="Keller S.R."/>
            <person name="Mao J."/>
            <person name="Zhang R."/>
            <person name="Strauss S.H."/>
        </authorList>
    </citation>
    <scope>NUCLEOTIDE SEQUENCE</scope>
    <source>
        <strain evidence="2">GM15</strain>
        <tissue evidence="2">Leaf</tissue>
    </source>
</reference>
<proteinExistence type="predicted"/>
<gene>
    <name evidence="2" type="ORF">POTOM_059278</name>
</gene>
<organism evidence="2 3">
    <name type="scientific">Populus tomentosa</name>
    <name type="common">Chinese white poplar</name>
    <dbReference type="NCBI Taxonomy" id="118781"/>
    <lineage>
        <taxon>Eukaryota</taxon>
        <taxon>Viridiplantae</taxon>
        <taxon>Streptophyta</taxon>
        <taxon>Embryophyta</taxon>
        <taxon>Tracheophyta</taxon>
        <taxon>Spermatophyta</taxon>
        <taxon>Magnoliopsida</taxon>
        <taxon>eudicotyledons</taxon>
        <taxon>Gunneridae</taxon>
        <taxon>Pentapetalae</taxon>
        <taxon>rosids</taxon>
        <taxon>fabids</taxon>
        <taxon>Malpighiales</taxon>
        <taxon>Salicaceae</taxon>
        <taxon>Saliceae</taxon>
        <taxon>Populus</taxon>
    </lineage>
</organism>
<dbReference type="Pfam" id="PF10539">
    <property type="entry name" value="Dev_Cell_Death"/>
    <property type="match status" value="1"/>
</dbReference>
<name>A0A8X7XWP5_POPTO</name>
<accession>A0A8X7XWP5</accession>
<dbReference type="PROSITE" id="PS51222">
    <property type="entry name" value="DCD"/>
    <property type="match status" value="1"/>
</dbReference>
<dbReference type="PANTHER" id="PTHR46034:SF3">
    <property type="entry name" value="B2 PROTEIN-LIKE"/>
    <property type="match status" value="1"/>
</dbReference>
<dbReference type="EMBL" id="JAAWWB010000038">
    <property type="protein sequence ID" value="KAG6737748.1"/>
    <property type="molecule type" value="Genomic_DNA"/>
</dbReference>
<dbReference type="InterPro" id="IPR013989">
    <property type="entry name" value="Dev_and_cell_death_domain"/>
</dbReference>
<evidence type="ECO:0000313" key="3">
    <source>
        <dbReference type="Proteomes" id="UP000886885"/>
    </source>
</evidence>
<sequence length="264" mass="30465">MSIIKNNVSTGSSLWQPQDGIASANELQGWRTVASRLAFDSQWRKMEENQCANEDGRYRKSLFSDISVRNPATKMQQYPFDRQQEQLGNSKWYSYKTLPPAELLPRNEVMGGYIFVCNNETMQEDLRRQLFAMASRMVLRNEYNDELPILSAGLPHKYRDSVRAITPGLPLFLYNYTCHQLHGVFQAVSFGGSNIEPTAWEDKKCKGESRFPAQVRIGFKKKCKPLEEDAFRPILYHYDGPKFRLQLSVPEALALLDLFNHKEL</sequence>
<dbReference type="Proteomes" id="UP000886885">
    <property type="component" value="Chromosome 19D"/>
</dbReference>
<protein>
    <recommendedName>
        <fullName evidence="1">DCD domain-containing protein</fullName>
    </recommendedName>
</protein>
<dbReference type="AlphaFoldDB" id="A0A8X7XWP5"/>
<dbReference type="OrthoDB" id="2018037at2759"/>
<dbReference type="GO" id="GO:0034976">
    <property type="term" value="P:response to endoplasmic reticulum stress"/>
    <property type="evidence" value="ECO:0007669"/>
    <property type="project" value="InterPro"/>
</dbReference>